<dbReference type="EnsemblMetazoa" id="OVOC11577.1">
    <property type="protein sequence ID" value="OVOC11577.1"/>
    <property type="gene ID" value="WBGene00248386"/>
</dbReference>
<sequence>MTYFEVRIYVIYFRVYSSLTIVPNREDCSFDSIEIYDTYVYDDDHIELHGNYHKQEVALKKLPVMLAQCTMRILERMQNLFELAFPQSFENIFSCTQYDILAMNPCVNESLDVNMNIRAVNCFMVQ</sequence>
<reference evidence="1" key="2">
    <citation type="submission" date="2022-06" db="UniProtKB">
        <authorList>
            <consortium name="EnsemblMetazoa"/>
        </authorList>
    </citation>
    <scope>IDENTIFICATION</scope>
</reference>
<reference evidence="2" key="1">
    <citation type="submission" date="2013-10" db="EMBL/GenBank/DDBJ databases">
        <title>Genome sequencing of Onchocerca volvulus.</title>
        <authorList>
            <person name="Cotton J."/>
            <person name="Tsai J."/>
            <person name="Stanley E."/>
            <person name="Tracey A."/>
            <person name="Holroyd N."/>
            <person name="Lustigman S."/>
            <person name="Berriman M."/>
        </authorList>
    </citation>
    <scope>NUCLEOTIDE SEQUENCE</scope>
</reference>
<dbReference type="EMBL" id="CMVM020000378">
    <property type="status" value="NOT_ANNOTATED_CDS"/>
    <property type="molecule type" value="Genomic_DNA"/>
</dbReference>
<accession>A0A8R1TLH4</accession>
<dbReference type="EMBL" id="CMVM020000379">
    <property type="status" value="NOT_ANNOTATED_CDS"/>
    <property type="molecule type" value="Genomic_DNA"/>
</dbReference>
<name>A0A8R1TLH4_ONCVO</name>
<evidence type="ECO:0000313" key="2">
    <source>
        <dbReference type="Proteomes" id="UP000024404"/>
    </source>
</evidence>
<protein>
    <submittedName>
        <fullName evidence="1">Uncharacterized protein</fullName>
    </submittedName>
</protein>
<organism evidence="1 2">
    <name type="scientific">Onchocerca volvulus</name>
    <dbReference type="NCBI Taxonomy" id="6282"/>
    <lineage>
        <taxon>Eukaryota</taxon>
        <taxon>Metazoa</taxon>
        <taxon>Ecdysozoa</taxon>
        <taxon>Nematoda</taxon>
        <taxon>Chromadorea</taxon>
        <taxon>Rhabditida</taxon>
        <taxon>Spirurina</taxon>
        <taxon>Spiruromorpha</taxon>
        <taxon>Filarioidea</taxon>
        <taxon>Onchocercidae</taxon>
        <taxon>Onchocerca</taxon>
    </lineage>
</organism>
<dbReference type="AlphaFoldDB" id="A0A8R1TLH4"/>
<keyword evidence="2" id="KW-1185">Reference proteome</keyword>
<proteinExistence type="predicted"/>
<evidence type="ECO:0000313" key="1">
    <source>
        <dbReference type="EnsemblMetazoa" id="OVOC11577.1"/>
    </source>
</evidence>
<dbReference type="Proteomes" id="UP000024404">
    <property type="component" value="Unassembled WGS sequence"/>
</dbReference>